<dbReference type="InterPro" id="IPR012341">
    <property type="entry name" value="6hp_glycosidase-like_sf"/>
</dbReference>
<dbReference type="PATRIC" id="fig|1423770.3.peg.1682"/>
<dbReference type="InterPro" id="IPR005195">
    <property type="entry name" value="Glyco_hydro_65_M"/>
</dbReference>
<dbReference type="InterPro" id="IPR008928">
    <property type="entry name" value="6-hairpin_glycosidase_sf"/>
</dbReference>
<dbReference type="Pfam" id="PF03632">
    <property type="entry name" value="Glyco_hydro_65m"/>
    <property type="match status" value="1"/>
</dbReference>
<dbReference type="GO" id="GO:0004553">
    <property type="term" value="F:hydrolase activity, hydrolyzing O-glycosyl compounds"/>
    <property type="evidence" value="ECO:0007669"/>
    <property type="project" value="TreeGrafter"/>
</dbReference>
<evidence type="ECO:0000313" key="3">
    <source>
        <dbReference type="EMBL" id="KRL42620.1"/>
    </source>
</evidence>
<accession>A0A0R1QDP2</accession>
<feature type="domain" description="Glycoside hydrolase family 65 central catalytic" evidence="1">
    <location>
        <begin position="70"/>
        <end position="446"/>
    </location>
</feature>
<gene>
    <name evidence="3" type="ORF">FD29_GL001644</name>
</gene>
<dbReference type="GO" id="GO:0005975">
    <property type="term" value="P:carbohydrate metabolic process"/>
    <property type="evidence" value="ECO:0007669"/>
    <property type="project" value="InterPro"/>
</dbReference>
<dbReference type="PANTHER" id="PTHR11051">
    <property type="entry name" value="GLYCOSYL HYDROLASE-RELATED"/>
    <property type="match status" value="1"/>
</dbReference>
<evidence type="ECO:0000259" key="2">
    <source>
        <dbReference type="Pfam" id="PF03633"/>
    </source>
</evidence>
<dbReference type="InterPro" id="IPR005194">
    <property type="entry name" value="Glyco_hydro_65_C"/>
</dbReference>
<sequence>MKSVYTSIDQDLEKGDLTQTSISALRRDCLFNYDELLQKSIRIWNQEIWQKNTVEIEAGDVKPQVAINFARYQLAANTPRDARMNIGAKGLTGEGYKGHTFWDTEIFILPYYIFNMPNVARDLLKYRYLGLEGAHKKAEFNNYKGAQFPWEAAWPSDGETTPLWGSADIVTGKPMKILSGFIEQHITSDIVFAIMEYLSATGDQDFALEMGYEIILDAAKFWASRLEYNEDYDRYEITDVIGPDEYKEHADNNAFTNYMAQWCIQKAIQVVNLLKEDNPDIYEALNEKLDLNDIYDEWVEKGTKIYLPQPNELGVIPQDDQYLNKPIIDLEPYKLNNQLSNIFKDYNLAQINELQITKQADVLLLLHLFESRFDDEIRRNSWNYYEPKTTHDSSLSLSTHAILASDLQMGDTAYDFYEKACETDLGKHIGKSVQGIHMASCGGIWNMTVEGFGGIRIMNGKLRIEPHLPAAWDSLKYQINWQKSLLQVVVTHEKMVVSAVGKGVEFINNGQEYQVPTNSSIEIDISVEEKVKG</sequence>
<evidence type="ECO:0000313" key="4">
    <source>
        <dbReference type="Proteomes" id="UP000050872"/>
    </source>
</evidence>
<evidence type="ECO:0000259" key="1">
    <source>
        <dbReference type="Pfam" id="PF03632"/>
    </source>
</evidence>
<dbReference type="Gene3D" id="1.50.10.10">
    <property type="match status" value="1"/>
</dbReference>
<dbReference type="EMBL" id="AZEZ01000103">
    <property type="protein sequence ID" value="KRL42620.1"/>
    <property type="molecule type" value="Genomic_DNA"/>
</dbReference>
<protein>
    <submittedName>
        <fullName evidence="3">Glycoside hydrolase family 65 central catalytic</fullName>
    </submittedName>
</protein>
<dbReference type="AlphaFoldDB" id="A0A0R1QDP2"/>
<dbReference type="Pfam" id="PF03633">
    <property type="entry name" value="Glyco_hydro_65C"/>
    <property type="match status" value="1"/>
</dbReference>
<dbReference type="SUPFAM" id="SSF48208">
    <property type="entry name" value="Six-hairpin glycosidases"/>
    <property type="match status" value="1"/>
</dbReference>
<dbReference type="RefSeq" id="WP_235804306.1">
    <property type="nucleotide sequence ID" value="NZ_AZEZ01000103.1"/>
</dbReference>
<keyword evidence="3" id="KW-0378">Hydrolase</keyword>
<organism evidence="3 4">
    <name type="scientific">Companilactobacillus mindensis DSM 14500</name>
    <dbReference type="NCBI Taxonomy" id="1423770"/>
    <lineage>
        <taxon>Bacteria</taxon>
        <taxon>Bacillati</taxon>
        <taxon>Bacillota</taxon>
        <taxon>Bacilli</taxon>
        <taxon>Lactobacillales</taxon>
        <taxon>Lactobacillaceae</taxon>
        <taxon>Companilactobacillus</taxon>
    </lineage>
</organism>
<dbReference type="STRING" id="1423770.FD29_GL001644"/>
<comment type="caution">
    <text evidence="3">The sequence shown here is derived from an EMBL/GenBank/DDBJ whole genome shotgun (WGS) entry which is preliminary data.</text>
</comment>
<name>A0A0R1QDP2_9LACO</name>
<dbReference type="Gene3D" id="2.60.420.10">
    <property type="entry name" value="Maltose phosphorylase, domain 3"/>
    <property type="match status" value="1"/>
</dbReference>
<reference evidence="3 4" key="1">
    <citation type="journal article" date="2015" name="Genome Announc.">
        <title>Expanding the biotechnology potential of lactobacilli through comparative genomics of 213 strains and associated genera.</title>
        <authorList>
            <person name="Sun Z."/>
            <person name="Harris H.M."/>
            <person name="McCann A."/>
            <person name="Guo C."/>
            <person name="Argimon S."/>
            <person name="Zhang W."/>
            <person name="Yang X."/>
            <person name="Jeffery I.B."/>
            <person name="Cooney J.C."/>
            <person name="Kagawa T.F."/>
            <person name="Liu W."/>
            <person name="Song Y."/>
            <person name="Salvetti E."/>
            <person name="Wrobel A."/>
            <person name="Rasinkangas P."/>
            <person name="Parkhill J."/>
            <person name="Rea M.C."/>
            <person name="O'Sullivan O."/>
            <person name="Ritari J."/>
            <person name="Douillard F.P."/>
            <person name="Paul Ross R."/>
            <person name="Yang R."/>
            <person name="Briner A.E."/>
            <person name="Felis G.E."/>
            <person name="de Vos W.M."/>
            <person name="Barrangou R."/>
            <person name="Klaenhammer T.R."/>
            <person name="Caufield P.W."/>
            <person name="Cui Y."/>
            <person name="Zhang H."/>
            <person name="O'Toole P.W."/>
        </authorList>
    </citation>
    <scope>NUCLEOTIDE SEQUENCE [LARGE SCALE GENOMIC DNA]</scope>
    <source>
        <strain evidence="3 4">DSM 14500</strain>
    </source>
</reference>
<proteinExistence type="predicted"/>
<dbReference type="PANTHER" id="PTHR11051:SF8">
    <property type="entry name" value="PROTEIN-GLUCOSYLGALACTOSYLHYDROXYLYSINE GLUCOSIDASE"/>
    <property type="match status" value="1"/>
</dbReference>
<dbReference type="Proteomes" id="UP000050872">
    <property type="component" value="Unassembled WGS sequence"/>
</dbReference>
<feature type="domain" description="Glycoside hydrolase family 65 C-terminal" evidence="2">
    <location>
        <begin position="456"/>
        <end position="515"/>
    </location>
</feature>
<keyword evidence="4" id="KW-1185">Reference proteome</keyword>